<comment type="caution">
    <text evidence="9">The sequence shown here is derived from an EMBL/GenBank/DDBJ whole genome shotgun (WGS) entry which is preliminary data.</text>
</comment>
<evidence type="ECO:0000256" key="8">
    <source>
        <dbReference type="HAMAP-Rule" id="MF_00692"/>
    </source>
</evidence>
<dbReference type="PANTHER" id="PTHR32057:SF14">
    <property type="entry name" value="PROTEIN ADENYLYLTRANSFERASE SELO, MITOCHONDRIAL"/>
    <property type="match status" value="1"/>
</dbReference>
<dbReference type="GO" id="GO:0070733">
    <property type="term" value="F:AMPylase activity"/>
    <property type="evidence" value="ECO:0007669"/>
    <property type="project" value="UniProtKB-EC"/>
</dbReference>
<gene>
    <name evidence="8" type="primary">ydiU</name>
    <name evidence="8" type="synonym">selO</name>
    <name evidence="9" type="ORF">FZC74_12400</name>
</gene>
<comment type="function">
    <text evidence="8">Nucleotidyltransferase involved in the post-translational modification of proteins. It can catalyze the addition of adenosine monophosphate (AMP) or uridine monophosphate (UMP) to a protein, resulting in modifications known as AMPylation and UMPylation.</text>
</comment>
<protein>
    <recommendedName>
        <fullName evidence="8">Protein nucleotidyltransferase YdiU</fullName>
        <ecNumber evidence="8">2.7.7.-</ecNumber>
    </recommendedName>
    <alternativeName>
        <fullName evidence="8">Protein adenylyltransferase YdiU</fullName>
        <ecNumber evidence="8">2.7.7.108</ecNumber>
    </alternativeName>
    <alternativeName>
        <fullName evidence="8">Protein uridylyltransferase YdiU</fullName>
        <ecNumber evidence="8">2.7.7.-</ecNumber>
    </alternativeName>
</protein>
<accession>A0AA95B5R5</accession>
<dbReference type="PANTHER" id="PTHR32057">
    <property type="entry name" value="PROTEIN ADENYLYLTRANSFERASE SELO, MITOCHONDRIAL"/>
    <property type="match status" value="1"/>
</dbReference>
<keyword evidence="8" id="KW-0464">Manganese</keyword>
<proteinExistence type="inferred from homology"/>
<comment type="catalytic activity">
    <reaction evidence="8">
        <text>L-tyrosyl-[protein] + UTP = O-(5'-uridylyl)-L-tyrosyl-[protein] + diphosphate</text>
        <dbReference type="Rhea" id="RHEA:83887"/>
        <dbReference type="Rhea" id="RHEA-COMP:10136"/>
        <dbReference type="Rhea" id="RHEA-COMP:20238"/>
        <dbReference type="ChEBI" id="CHEBI:33019"/>
        <dbReference type="ChEBI" id="CHEBI:46398"/>
        <dbReference type="ChEBI" id="CHEBI:46858"/>
        <dbReference type="ChEBI" id="CHEBI:90602"/>
    </reaction>
</comment>
<feature type="binding site" evidence="8">
    <location>
        <position position="117"/>
    </location>
    <ligand>
        <name>ATP</name>
        <dbReference type="ChEBI" id="CHEBI:30616"/>
    </ligand>
</feature>
<feature type="binding site" evidence="8">
    <location>
        <position position="255"/>
    </location>
    <ligand>
        <name>Mg(2+)</name>
        <dbReference type="ChEBI" id="CHEBI:18420"/>
    </ligand>
</feature>
<keyword evidence="7 8" id="KW-0460">Magnesium</keyword>
<feature type="binding site" evidence="8">
    <location>
        <position position="129"/>
    </location>
    <ligand>
        <name>ATP</name>
        <dbReference type="ChEBI" id="CHEBI:30616"/>
    </ligand>
</feature>
<evidence type="ECO:0000256" key="4">
    <source>
        <dbReference type="ARBA" id="ARBA00022723"/>
    </source>
</evidence>
<organism evidence="9 10">
    <name type="scientific">Sutcliffiella horikoshii</name>
    <dbReference type="NCBI Taxonomy" id="79883"/>
    <lineage>
        <taxon>Bacteria</taxon>
        <taxon>Bacillati</taxon>
        <taxon>Bacillota</taxon>
        <taxon>Bacilli</taxon>
        <taxon>Bacillales</taxon>
        <taxon>Bacillaceae</taxon>
        <taxon>Sutcliffiella</taxon>
    </lineage>
</organism>
<comment type="catalytic activity">
    <reaction evidence="8">
        <text>L-threonyl-[protein] + ATP = 3-O-(5'-adenylyl)-L-threonyl-[protein] + diphosphate</text>
        <dbReference type="Rhea" id="RHEA:54292"/>
        <dbReference type="Rhea" id="RHEA-COMP:11060"/>
        <dbReference type="Rhea" id="RHEA-COMP:13847"/>
        <dbReference type="ChEBI" id="CHEBI:30013"/>
        <dbReference type="ChEBI" id="CHEBI:30616"/>
        <dbReference type="ChEBI" id="CHEBI:33019"/>
        <dbReference type="ChEBI" id="CHEBI:138113"/>
        <dbReference type="EC" id="2.7.7.108"/>
    </reaction>
</comment>
<dbReference type="InterPro" id="IPR003846">
    <property type="entry name" value="SelO"/>
</dbReference>
<evidence type="ECO:0000313" key="9">
    <source>
        <dbReference type="EMBL" id="TYS58599.1"/>
    </source>
</evidence>
<dbReference type="GO" id="GO:0030145">
    <property type="term" value="F:manganese ion binding"/>
    <property type="evidence" value="ECO:0007669"/>
    <property type="project" value="UniProtKB-UniRule"/>
</dbReference>
<dbReference type="EC" id="2.7.7.-" evidence="8"/>
<feature type="binding site" evidence="8">
    <location>
        <position position="264"/>
    </location>
    <ligand>
        <name>ATP</name>
        <dbReference type="ChEBI" id="CHEBI:30616"/>
    </ligand>
</feature>
<keyword evidence="4 8" id="KW-0479">Metal-binding</keyword>
<dbReference type="GO" id="GO:0000287">
    <property type="term" value="F:magnesium ion binding"/>
    <property type="evidence" value="ECO:0007669"/>
    <property type="project" value="UniProtKB-UniRule"/>
</dbReference>
<evidence type="ECO:0000256" key="2">
    <source>
        <dbReference type="ARBA" id="ARBA00022679"/>
    </source>
</evidence>
<comment type="catalytic activity">
    <reaction evidence="8">
        <text>L-histidyl-[protein] + UTP = N(tele)-(5'-uridylyl)-L-histidyl-[protein] + diphosphate</text>
        <dbReference type="Rhea" id="RHEA:83891"/>
        <dbReference type="Rhea" id="RHEA-COMP:9745"/>
        <dbReference type="Rhea" id="RHEA-COMP:20239"/>
        <dbReference type="ChEBI" id="CHEBI:29979"/>
        <dbReference type="ChEBI" id="CHEBI:33019"/>
        <dbReference type="ChEBI" id="CHEBI:46398"/>
        <dbReference type="ChEBI" id="CHEBI:233474"/>
    </reaction>
</comment>
<keyword evidence="2 8" id="KW-0808">Transferase</keyword>
<feature type="binding site" evidence="8">
    <location>
        <position position="187"/>
    </location>
    <ligand>
        <name>ATP</name>
        <dbReference type="ChEBI" id="CHEBI:30616"/>
    </ligand>
</feature>
<evidence type="ECO:0000313" key="10">
    <source>
        <dbReference type="Proteomes" id="UP000323393"/>
    </source>
</evidence>
<dbReference type="Proteomes" id="UP000323393">
    <property type="component" value="Unassembled WGS sequence"/>
</dbReference>
<evidence type="ECO:0000256" key="3">
    <source>
        <dbReference type="ARBA" id="ARBA00022695"/>
    </source>
</evidence>
<reference evidence="9 10" key="1">
    <citation type="submission" date="2019-08" db="EMBL/GenBank/DDBJ databases">
        <title>Bacillus genomes from the desert of Cuatro Cienegas, Coahuila.</title>
        <authorList>
            <person name="Olmedo-Alvarez G."/>
        </authorList>
    </citation>
    <scope>NUCLEOTIDE SEQUENCE [LARGE SCALE GENOMIC DNA]</scope>
    <source>
        <strain evidence="9 10">CH88_3T</strain>
    </source>
</reference>
<keyword evidence="3 8" id="KW-0548">Nucleotidyltransferase</keyword>
<dbReference type="Pfam" id="PF02696">
    <property type="entry name" value="SelO"/>
    <property type="match status" value="1"/>
</dbReference>
<dbReference type="EMBL" id="VTEU01000004">
    <property type="protein sequence ID" value="TYS58599.1"/>
    <property type="molecule type" value="Genomic_DNA"/>
</dbReference>
<feature type="binding site" evidence="8">
    <location>
        <position position="97"/>
    </location>
    <ligand>
        <name>ATP</name>
        <dbReference type="ChEBI" id="CHEBI:30616"/>
    </ligand>
</feature>
<evidence type="ECO:0000256" key="1">
    <source>
        <dbReference type="ARBA" id="ARBA00009747"/>
    </source>
</evidence>
<feature type="binding site" evidence="8">
    <location>
        <position position="130"/>
    </location>
    <ligand>
        <name>ATP</name>
        <dbReference type="ChEBI" id="CHEBI:30616"/>
    </ligand>
</feature>
<dbReference type="RefSeq" id="WP_148966105.1">
    <property type="nucleotide sequence ID" value="NZ_VTEU01000004.1"/>
</dbReference>
<comment type="catalytic activity">
    <reaction evidence="8">
        <text>L-seryl-[protein] + ATP = 3-O-(5'-adenylyl)-L-seryl-[protein] + diphosphate</text>
        <dbReference type="Rhea" id="RHEA:58120"/>
        <dbReference type="Rhea" id="RHEA-COMP:9863"/>
        <dbReference type="Rhea" id="RHEA-COMP:15073"/>
        <dbReference type="ChEBI" id="CHEBI:29999"/>
        <dbReference type="ChEBI" id="CHEBI:30616"/>
        <dbReference type="ChEBI" id="CHEBI:33019"/>
        <dbReference type="ChEBI" id="CHEBI:142516"/>
        <dbReference type="EC" id="2.7.7.108"/>
    </reaction>
</comment>
<dbReference type="HAMAP" id="MF_00692">
    <property type="entry name" value="SelO"/>
    <property type="match status" value="1"/>
</dbReference>
<feature type="binding site" evidence="8">
    <location>
        <position position="96"/>
    </location>
    <ligand>
        <name>ATP</name>
        <dbReference type="ChEBI" id="CHEBI:30616"/>
    </ligand>
</feature>
<comment type="catalytic activity">
    <reaction evidence="8">
        <text>L-tyrosyl-[protein] + ATP = O-(5'-adenylyl)-L-tyrosyl-[protein] + diphosphate</text>
        <dbReference type="Rhea" id="RHEA:54288"/>
        <dbReference type="Rhea" id="RHEA-COMP:10136"/>
        <dbReference type="Rhea" id="RHEA-COMP:13846"/>
        <dbReference type="ChEBI" id="CHEBI:30616"/>
        <dbReference type="ChEBI" id="CHEBI:33019"/>
        <dbReference type="ChEBI" id="CHEBI:46858"/>
        <dbReference type="ChEBI" id="CHEBI:83624"/>
        <dbReference type="EC" id="2.7.7.108"/>
    </reaction>
</comment>
<feature type="binding site" evidence="8">
    <location>
        <position position="94"/>
    </location>
    <ligand>
        <name>ATP</name>
        <dbReference type="ChEBI" id="CHEBI:30616"/>
    </ligand>
</feature>
<sequence length="487" mass="53933">MTSQKNLNEMGWKFDNSYESLPELFFSEIEPNPVEAAKLIVLNESVAEELGLRADALKGSDGLNIFAGNTVPEGGSGIALAYAGHQFGNFTMLGDGRALLVGEQITPSGKRFDIQLKGSGRTPYSRGGDGRATLGPMLREYIISEAMHGLGIPTTRSLAVVTTGEEVLREGLLPGAVMTRVASSHLRFGTFQFAAQWGDLEKLEALADYAMKRHYPELDAGDYLGLFRKVMERQAELIAKWQLVGFIHGVMNTDNMTISGETIDYGPCAFMDVYDPATVFSSIDVQGRYSYENQPRIGGWNLARFAEALLPLFDEDQKRAVELAQEELYKFSDLYKGHWLAGMRSKLGLFGEESGDEALVQGLLDAMKENKADFTNTFRDLTLGELDLEVRPAFSEWHSLWQERLERQTESGEAVRELMRKNNPAVIARNHRVEAALLAAVEHGNYGVMENLVRVLRDPFAYSVEQDDYCVAPGAGVTAGYRTYCGT</sequence>
<comment type="catalytic activity">
    <reaction evidence="8">
        <text>L-seryl-[protein] + UTP = O-(5'-uridylyl)-L-seryl-[protein] + diphosphate</text>
        <dbReference type="Rhea" id="RHEA:64604"/>
        <dbReference type="Rhea" id="RHEA-COMP:9863"/>
        <dbReference type="Rhea" id="RHEA-COMP:16635"/>
        <dbReference type="ChEBI" id="CHEBI:29999"/>
        <dbReference type="ChEBI" id="CHEBI:33019"/>
        <dbReference type="ChEBI" id="CHEBI:46398"/>
        <dbReference type="ChEBI" id="CHEBI:156051"/>
    </reaction>
</comment>
<keyword evidence="6 8" id="KW-0067">ATP-binding</keyword>
<comment type="cofactor">
    <cofactor evidence="8">
        <name>Mg(2+)</name>
        <dbReference type="ChEBI" id="CHEBI:18420"/>
    </cofactor>
    <cofactor evidence="8">
        <name>Mn(2+)</name>
        <dbReference type="ChEBI" id="CHEBI:29035"/>
    </cofactor>
</comment>
<evidence type="ECO:0000256" key="6">
    <source>
        <dbReference type="ARBA" id="ARBA00022840"/>
    </source>
</evidence>
<dbReference type="NCBIfam" id="NF000658">
    <property type="entry name" value="PRK00029.1"/>
    <property type="match status" value="1"/>
</dbReference>
<evidence type="ECO:0000256" key="5">
    <source>
        <dbReference type="ARBA" id="ARBA00022741"/>
    </source>
</evidence>
<dbReference type="AlphaFoldDB" id="A0AA95B5R5"/>
<dbReference type="GO" id="GO:0005524">
    <property type="term" value="F:ATP binding"/>
    <property type="evidence" value="ECO:0007669"/>
    <property type="project" value="UniProtKB-UniRule"/>
</dbReference>
<name>A0AA95B5R5_9BACI</name>
<feature type="active site" description="Proton acceptor" evidence="8">
    <location>
        <position position="254"/>
    </location>
</feature>
<feature type="binding site" evidence="8">
    <location>
        <position position="264"/>
    </location>
    <ligand>
        <name>Mg(2+)</name>
        <dbReference type="ChEBI" id="CHEBI:18420"/>
    </ligand>
</feature>
<evidence type="ECO:0000256" key="7">
    <source>
        <dbReference type="ARBA" id="ARBA00022842"/>
    </source>
</evidence>
<keyword evidence="5 8" id="KW-0547">Nucleotide-binding</keyword>
<feature type="binding site" evidence="8">
    <location>
        <position position="180"/>
    </location>
    <ligand>
        <name>ATP</name>
        <dbReference type="ChEBI" id="CHEBI:30616"/>
    </ligand>
</feature>
<comment type="similarity">
    <text evidence="1 8">Belongs to the SELO family.</text>
</comment>
<dbReference type="EC" id="2.7.7.108" evidence="8"/>